<reference evidence="2 3" key="1">
    <citation type="submission" date="2019-04" db="EMBL/GenBank/DDBJ databases">
        <title>An improved genome assembly and genetic linkage map for asparagus bean, Vigna unguiculata ssp. sesquipedialis.</title>
        <authorList>
            <person name="Xia Q."/>
            <person name="Zhang R."/>
            <person name="Dong Y."/>
        </authorList>
    </citation>
    <scope>NUCLEOTIDE SEQUENCE [LARGE SCALE GENOMIC DNA]</scope>
    <source>
        <tissue evidence="2">Leaf</tissue>
    </source>
</reference>
<feature type="region of interest" description="Disordered" evidence="1">
    <location>
        <begin position="1"/>
        <end position="29"/>
    </location>
</feature>
<keyword evidence="3" id="KW-1185">Reference proteome</keyword>
<gene>
    <name evidence="2" type="ORF">DEO72_LG8g1820</name>
</gene>
<evidence type="ECO:0000313" key="2">
    <source>
        <dbReference type="EMBL" id="QCE03793.1"/>
    </source>
</evidence>
<accession>A0A4D6MQT7</accession>
<feature type="region of interest" description="Disordered" evidence="1">
    <location>
        <begin position="64"/>
        <end position="85"/>
    </location>
</feature>
<evidence type="ECO:0000256" key="1">
    <source>
        <dbReference type="SAM" id="MobiDB-lite"/>
    </source>
</evidence>
<dbReference type="Proteomes" id="UP000501690">
    <property type="component" value="Linkage Group LG8"/>
</dbReference>
<sequence>MLAWARPSLAQDKNASSRRRVQQNHKPPLEISLRREGLAWARRTVAQNNKQPRLRELFNQTTQLHTNSRLGEAYSPKRDDLSPKTKSYRLGEMNEQNSKLSLCNSCLGESGSLE</sequence>
<evidence type="ECO:0000313" key="3">
    <source>
        <dbReference type="Proteomes" id="UP000501690"/>
    </source>
</evidence>
<organism evidence="2 3">
    <name type="scientific">Vigna unguiculata</name>
    <name type="common">Cowpea</name>
    <dbReference type="NCBI Taxonomy" id="3917"/>
    <lineage>
        <taxon>Eukaryota</taxon>
        <taxon>Viridiplantae</taxon>
        <taxon>Streptophyta</taxon>
        <taxon>Embryophyta</taxon>
        <taxon>Tracheophyta</taxon>
        <taxon>Spermatophyta</taxon>
        <taxon>Magnoliopsida</taxon>
        <taxon>eudicotyledons</taxon>
        <taxon>Gunneridae</taxon>
        <taxon>Pentapetalae</taxon>
        <taxon>rosids</taxon>
        <taxon>fabids</taxon>
        <taxon>Fabales</taxon>
        <taxon>Fabaceae</taxon>
        <taxon>Papilionoideae</taxon>
        <taxon>50 kb inversion clade</taxon>
        <taxon>NPAAA clade</taxon>
        <taxon>indigoferoid/millettioid clade</taxon>
        <taxon>Phaseoleae</taxon>
        <taxon>Vigna</taxon>
    </lineage>
</organism>
<dbReference type="AlphaFoldDB" id="A0A4D6MQT7"/>
<name>A0A4D6MQT7_VIGUN</name>
<dbReference type="EMBL" id="CP039352">
    <property type="protein sequence ID" value="QCE03793.1"/>
    <property type="molecule type" value="Genomic_DNA"/>
</dbReference>
<proteinExistence type="predicted"/>
<protein>
    <submittedName>
        <fullName evidence="2">Uncharacterized protein</fullName>
    </submittedName>
</protein>